<dbReference type="SUPFAM" id="SSF47413">
    <property type="entry name" value="lambda repressor-like DNA-binding domains"/>
    <property type="match status" value="1"/>
</dbReference>
<dbReference type="GO" id="GO:0003677">
    <property type="term" value="F:DNA binding"/>
    <property type="evidence" value="ECO:0007669"/>
    <property type="project" value="InterPro"/>
</dbReference>
<dbReference type="EMBL" id="CP001738">
    <property type="protein sequence ID" value="ACY96344.1"/>
    <property type="molecule type" value="Genomic_DNA"/>
</dbReference>
<dbReference type="RefSeq" id="WP_012851128.1">
    <property type="nucleotide sequence ID" value="NC_013510.1"/>
</dbReference>
<dbReference type="eggNOG" id="COG1396">
    <property type="taxonomic scope" value="Bacteria"/>
</dbReference>
<dbReference type="Gene3D" id="1.25.40.10">
    <property type="entry name" value="Tetratricopeptide repeat domain"/>
    <property type="match status" value="1"/>
</dbReference>
<dbReference type="SUPFAM" id="SSF48452">
    <property type="entry name" value="TPR-like"/>
    <property type="match status" value="1"/>
</dbReference>
<dbReference type="PROSITE" id="PS50943">
    <property type="entry name" value="HTH_CROC1"/>
    <property type="match status" value="1"/>
</dbReference>
<proteinExistence type="predicted"/>
<organism evidence="2 3">
    <name type="scientific">Thermomonospora curvata (strain ATCC 19995 / DSM 43183 / JCM 3096 / KCTC 9072 / NBRC 15933 / NCIMB 10081 / Henssen B9)</name>
    <dbReference type="NCBI Taxonomy" id="471852"/>
    <lineage>
        <taxon>Bacteria</taxon>
        <taxon>Bacillati</taxon>
        <taxon>Actinomycetota</taxon>
        <taxon>Actinomycetes</taxon>
        <taxon>Streptosporangiales</taxon>
        <taxon>Thermomonosporaceae</taxon>
        <taxon>Thermomonospora</taxon>
    </lineage>
</organism>
<evidence type="ECO:0000313" key="3">
    <source>
        <dbReference type="Proteomes" id="UP000001918"/>
    </source>
</evidence>
<protein>
    <submittedName>
        <fullName evidence="2">Helix-turn-helix domain protein</fullName>
    </submittedName>
</protein>
<keyword evidence="3" id="KW-1185">Reference proteome</keyword>
<sequence length="414" mass="46349">MPQARHRTLGARLRAERERRRWTKPEMARRLREAIPDQQRPDLDTVLSYVKRWEAGKVSVSERYRFAYATAFDMDLDELFGPGQGARPAVPGVPVDPFGVICLPAGSRRPVDARYVESLRQANQALVRLDTLHGGSTLLPHAVRVFREAHHKVGVGARDSRIERDLLAAAGETGEIAAWIAYDAGRQTTSRQLINEALLLSRQAGDRAMELFELGHLSMLSLRARRPAEALRIADDLADDGRLPPRVAALFEIRRGRALAQMGQEHRAMAALDKAQTMISAGIGARDPRWTWWVDDMEILRQRGAALAQLGRWRQVLPLREEVVARMREGPTYARLDLAELLEALVHVRDWPRTEEIIGEATDLAAALSPCRTTSLLQETATRIIRSPGAPSTVTDAAEHIRHLLGDARQRHPL</sequence>
<name>D1A5I4_THECD</name>
<reference evidence="2 3" key="1">
    <citation type="journal article" date="2011" name="Stand. Genomic Sci.">
        <title>Complete genome sequence of Thermomonospora curvata type strain (B9).</title>
        <authorList>
            <person name="Chertkov O."/>
            <person name="Sikorski J."/>
            <person name="Nolan M."/>
            <person name="Lapidus A."/>
            <person name="Lucas S."/>
            <person name="Del Rio T.G."/>
            <person name="Tice H."/>
            <person name="Cheng J.F."/>
            <person name="Goodwin L."/>
            <person name="Pitluck S."/>
            <person name="Liolios K."/>
            <person name="Ivanova N."/>
            <person name="Mavromatis K."/>
            <person name="Mikhailova N."/>
            <person name="Ovchinnikova G."/>
            <person name="Pati A."/>
            <person name="Chen A."/>
            <person name="Palaniappan K."/>
            <person name="Djao O.D."/>
            <person name="Land M."/>
            <person name="Hauser L."/>
            <person name="Chang Y.J."/>
            <person name="Jeffries C.D."/>
            <person name="Brettin T."/>
            <person name="Han C."/>
            <person name="Detter J.C."/>
            <person name="Rohde M."/>
            <person name="Goker M."/>
            <person name="Woyke T."/>
            <person name="Bristow J."/>
            <person name="Eisen J.A."/>
            <person name="Markowitz V."/>
            <person name="Hugenholtz P."/>
            <person name="Klenk H.P."/>
            <person name="Kyrpides N.C."/>
        </authorList>
    </citation>
    <scope>NUCLEOTIDE SEQUENCE [LARGE SCALE GENOMIC DNA]</scope>
    <source>
        <strain evidence="3">ATCC 19995 / DSM 43183 / JCM 3096 / KCTC 9072 / NBRC 15933 / NCIMB 10081 / Henssen B9</strain>
    </source>
</reference>
<evidence type="ECO:0000259" key="1">
    <source>
        <dbReference type="PROSITE" id="PS50943"/>
    </source>
</evidence>
<feature type="domain" description="HTH cro/C1-type" evidence="1">
    <location>
        <begin position="13"/>
        <end position="79"/>
    </location>
</feature>
<dbReference type="STRING" id="471852.Tcur_0751"/>
<dbReference type="InterPro" id="IPR011990">
    <property type="entry name" value="TPR-like_helical_dom_sf"/>
</dbReference>
<dbReference type="InterPro" id="IPR001387">
    <property type="entry name" value="Cro/C1-type_HTH"/>
</dbReference>
<accession>D1A5I4</accession>
<evidence type="ECO:0000313" key="2">
    <source>
        <dbReference type="EMBL" id="ACY96344.1"/>
    </source>
</evidence>
<dbReference type="SMART" id="SM00530">
    <property type="entry name" value="HTH_XRE"/>
    <property type="match status" value="1"/>
</dbReference>
<dbReference type="HOGENOM" id="CLU_029927_7_1_11"/>
<dbReference type="KEGG" id="tcu:Tcur_0751"/>
<dbReference type="AlphaFoldDB" id="D1A5I4"/>
<gene>
    <name evidence="2" type="ordered locus">Tcur_0751</name>
</gene>
<dbReference type="Gene3D" id="1.10.260.40">
    <property type="entry name" value="lambda repressor-like DNA-binding domains"/>
    <property type="match status" value="1"/>
</dbReference>
<dbReference type="Proteomes" id="UP000001918">
    <property type="component" value="Chromosome"/>
</dbReference>
<dbReference type="OrthoDB" id="3428567at2"/>
<dbReference type="InterPro" id="IPR010982">
    <property type="entry name" value="Lambda_DNA-bd_dom_sf"/>
</dbReference>